<evidence type="ECO:0000256" key="11">
    <source>
        <dbReference type="SAM" id="Phobius"/>
    </source>
</evidence>
<feature type="domain" description="Potassium channel" evidence="12">
    <location>
        <begin position="23"/>
        <end position="97"/>
    </location>
</feature>
<evidence type="ECO:0000256" key="7">
    <source>
        <dbReference type="ARBA" id="ARBA00022989"/>
    </source>
</evidence>
<dbReference type="InterPro" id="IPR013099">
    <property type="entry name" value="K_chnl_dom"/>
</dbReference>
<dbReference type="GO" id="GO:0034220">
    <property type="term" value="P:monoatomic ion transmembrane transport"/>
    <property type="evidence" value="ECO:0007669"/>
    <property type="project" value="UniProtKB-KW"/>
</dbReference>
<keyword evidence="8" id="KW-0406">Ion transport</keyword>
<proteinExistence type="predicted"/>
<keyword evidence="3" id="KW-0633">Potassium transport</keyword>
<dbReference type="PRINTS" id="PR01463">
    <property type="entry name" value="EAGCHANLFMLY"/>
</dbReference>
<dbReference type="EMBL" id="JACOGD010000007">
    <property type="protein sequence ID" value="MBC3932793.1"/>
    <property type="molecule type" value="Genomic_DNA"/>
</dbReference>
<dbReference type="PANTHER" id="PTHR10027">
    <property type="entry name" value="CALCIUM-ACTIVATED POTASSIUM CHANNEL ALPHA CHAIN"/>
    <property type="match status" value="1"/>
</dbReference>
<keyword evidence="6" id="KW-0630">Potassium</keyword>
<dbReference type="Proteomes" id="UP000654304">
    <property type="component" value="Unassembled WGS sequence"/>
</dbReference>
<evidence type="ECO:0000256" key="4">
    <source>
        <dbReference type="ARBA" id="ARBA00022692"/>
    </source>
</evidence>
<comment type="subcellular location">
    <subcellularLocation>
        <location evidence="1">Membrane</location>
        <topology evidence="1">Multi-pass membrane protein</topology>
    </subcellularLocation>
</comment>
<accession>A0ABR7A7A9</accession>
<evidence type="ECO:0000256" key="8">
    <source>
        <dbReference type="ARBA" id="ARBA00023065"/>
    </source>
</evidence>
<evidence type="ECO:0000256" key="3">
    <source>
        <dbReference type="ARBA" id="ARBA00022538"/>
    </source>
</evidence>
<name>A0ABR7A7A9_9BURK</name>
<evidence type="ECO:0000256" key="1">
    <source>
        <dbReference type="ARBA" id="ARBA00004141"/>
    </source>
</evidence>
<evidence type="ECO:0000256" key="9">
    <source>
        <dbReference type="ARBA" id="ARBA00023136"/>
    </source>
</evidence>
<reference evidence="13 14" key="1">
    <citation type="submission" date="2020-08" db="EMBL/GenBank/DDBJ databases">
        <title>Novel species isolated from subtropical streams in China.</title>
        <authorList>
            <person name="Lu H."/>
        </authorList>
    </citation>
    <scope>NUCLEOTIDE SEQUENCE [LARGE SCALE GENOMIC DNA]</scope>
    <source>
        <strain evidence="13 14">CY22W</strain>
    </source>
</reference>
<keyword evidence="10 13" id="KW-0407">Ion channel</keyword>
<comment type="caution">
    <text evidence="13">The sequence shown here is derived from an EMBL/GenBank/DDBJ whole genome shotgun (WGS) entry which is preliminary data.</text>
</comment>
<dbReference type="Pfam" id="PF07885">
    <property type="entry name" value="Ion_trans_2"/>
    <property type="match status" value="1"/>
</dbReference>
<evidence type="ECO:0000256" key="2">
    <source>
        <dbReference type="ARBA" id="ARBA00022448"/>
    </source>
</evidence>
<organism evidence="13 14">
    <name type="scientific">Undibacterium curvum</name>
    <dbReference type="NCBI Taxonomy" id="2762294"/>
    <lineage>
        <taxon>Bacteria</taxon>
        <taxon>Pseudomonadati</taxon>
        <taxon>Pseudomonadota</taxon>
        <taxon>Betaproteobacteria</taxon>
        <taxon>Burkholderiales</taxon>
        <taxon>Oxalobacteraceae</taxon>
        <taxon>Undibacterium</taxon>
    </lineage>
</organism>
<dbReference type="InterPro" id="IPR003938">
    <property type="entry name" value="K_chnl_volt-dep_EAG/ELK/ERG"/>
</dbReference>
<evidence type="ECO:0000256" key="6">
    <source>
        <dbReference type="ARBA" id="ARBA00022958"/>
    </source>
</evidence>
<gene>
    <name evidence="13" type="ORF">H8K43_13985</name>
</gene>
<keyword evidence="5" id="KW-0631">Potassium channel</keyword>
<dbReference type="PANTHER" id="PTHR10027:SF10">
    <property type="entry name" value="SLOWPOKE 2, ISOFORM D"/>
    <property type="match status" value="1"/>
</dbReference>
<dbReference type="Gene3D" id="1.10.287.70">
    <property type="match status" value="1"/>
</dbReference>
<feature type="transmembrane region" description="Helical" evidence="11">
    <location>
        <begin position="42"/>
        <end position="60"/>
    </location>
</feature>
<evidence type="ECO:0000259" key="12">
    <source>
        <dbReference type="Pfam" id="PF07885"/>
    </source>
</evidence>
<evidence type="ECO:0000313" key="14">
    <source>
        <dbReference type="Proteomes" id="UP000654304"/>
    </source>
</evidence>
<keyword evidence="7 11" id="KW-1133">Transmembrane helix</keyword>
<sequence>MRIATLVLRHMKPSHLVQVVVLALLLLATAGAGFYWLEPNVHSYANGVWLAFTTIATVGYGDIVPSTPASKIFAVFIVLLGYAMFSIVTANIAALFVEEDEEQLEQELHADIRSLSREVHALRLELRERDALLDRIEKQLAQATITRVHE</sequence>
<keyword evidence="2" id="KW-0813">Transport</keyword>
<keyword evidence="9 11" id="KW-0472">Membrane</keyword>
<dbReference type="SUPFAM" id="SSF81324">
    <property type="entry name" value="Voltage-gated potassium channels"/>
    <property type="match status" value="1"/>
</dbReference>
<evidence type="ECO:0000256" key="5">
    <source>
        <dbReference type="ARBA" id="ARBA00022826"/>
    </source>
</evidence>
<evidence type="ECO:0000313" key="13">
    <source>
        <dbReference type="EMBL" id="MBC3932793.1"/>
    </source>
</evidence>
<keyword evidence="4 11" id="KW-0812">Transmembrane</keyword>
<protein>
    <submittedName>
        <fullName evidence="13">Two pore domain potassium channel family protein</fullName>
    </submittedName>
</protein>
<feature type="transmembrane region" description="Helical" evidence="11">
    <location>
        <begin position="72"/>
        <end position="97"/>
    </location>
</feature>
<keyword evidence="14" id="KW-1185">Reference proteome</keyword>
<dbReference type="InterPro" id="IPR047871">
    <property type="entry name" value="K_chnl_Slo-like"/>
</dbReference>
<evidence type="ECO:0000256" key="10">
    <source>
        <dbReference type="ARBA" id="ARBA00023303"/>
    </source>
</evidence>